<dbReference type="FunFam" id="1.10.40.30:FF:000007">
    <property type="entry name" value="Adenylosuccinate lyase"/>
    <property type="match status" value="1"/>
</dbReference>
<evidence type="ECO:0000256" key="1">
    <source>
        <dbReference type="ARBA" id="ARBA00004706"/>
    </source>
</evidence>
<dbReference type="SMART" id="SM00998">
    <property type="entry name" value="ADSL_C"/>
    <property type="match status" value="1"/>
</dbReference>
<dbReference type="EC" id="4.3.2.2" evidence="4 11"/>
<reference evidence="14 15" key="1">
    <citation type="submission" date="2008-07" db="EMBL/GenBank/DDBJ databases">
        <authorList>
            <person name="Tandeau de Marsac N."/>
            <person name="Ferriera S."/>
            <person name="Johnson J."/>
            <person name="Kravitz S."/>
            <person name="Beeson K."/>
            <person name="Sutton G."/>
            <person name="Rogers Y.-H."/>
            <person name="Friedman R."/>
            <person name="Frazier M."/>
            <person name="Venter J.C."/>
        </authorList>
    </citation>
    <scope>NUCLEOTIDE SEQUENCE [LARGE SCALE GENOMIC DNA]</scope>
    <source>
        <strain evidence="14 15">PCC 7420</strain>
    </source>
</reference>
<dbReference type="EMBL" id="DS989842">
    <property type="protein sequence ID" value="EDX78295.1"/>
    <property type="molecule type" value="Genomic_DNA"/>
</dbReference>
<dbReference type="GO" id="GO:0004018">
    <property type="term" value="F:N6-(1,2-dicarboxyethyl)AMP AMP-lyase (fumarate-forming) activity"/>
    <property type="evidence" value="ECO:0007669"/>
    <property type="project" value="UniProtKB-UniRule"/>
</dbReference>
<dbReference type="InterPro" id="IPR008948">
    <property type="entry name" value="L-Aspartase-like"/>
</dbReference>
<evidence type="ECO:0000259" key="13">
    <source>
        <dbReference type="SMART" id="SM00998"/>
    </source>
</evidence>
<dbReference type="InterPro" id="IPR020557">
    <property type="entry name" value="Fumarate_lyase_CS"/>
</dbReference>
<dbReference type="Gene3D" id="1.10.40.30">
    <property type="entry name" value="Fumarase/aspartase (C-terminal domain)"/>
    <property type="match status" value="1"/>
</dbReference>
<dbReference type="CDD" id="cd01360">
    <property type="entry name" value="Adenylsuccinate_lyase_1"/>
    <property type="match status" value="1"/>
</dbReference>
<dbReference type="PROSITE" id="PS00163">
    <property type="entry name" value="FUMARATE_LYASES"/>
    <property type="match status" value="1"/>
</dbReference>
<dbReference type="GO" id="GO:0070626">
    <property type="term" value="F:(S)-2-(5-amino-1-(5-phospho-D-ribosyl)imidazole-4-carboxamido) succinate lyase (fumarate-forming) activity"/>
    <property type="evidence" value="ECO:0007669"/>
    <property type="project" value="TreeGrafter"/>
</dbReference>
<evidence type="ECO:0000313" key="15">
    <source>
        <dbReference type="Proteomes" id="UP000003835"/>
    </source>
</evidence>
<sequence length="438" mass="49852">MYWAIQALIERYTLPEMGELWTDTYKFKTWLQVEIAVCEAKAELGEIPADAVAEIKAKANFDVDRILEIEAEVRHDMIAFLTNVNEYVGDVGRYIHLGLTSSDVLDTALALQLVASLNLIVECLEQLIQAIRYQAQQHRYTVMIGRSHGIHAEPITFGFKLAGWLAEILRHRDRLVNLRQHIAVGKISGAVGTYANTDPRVEAIACQKLGLDPDMASTQVISRDRHGEFVQQFALLGASLERFAVEIRNLQRTDVLEVEEFFAKGQKGSSAMPHKRNPIRSERLSGMARILRGHAIAALENMALWHERDISHSSVERIILPDTCILTHFMLHEMTHLVKHLLVYPENMKRNLNRYGGVIFSQRVMLTLVEKGTSREDAYSIVQSCAHQAWNQPGGNFRELISQDSQVQSQLTPDEIEDCFNPQHHFRHLDEIYQRLGI</sequence>
<comment type="catalytic activity">
    <reaction evidence="8">
        <text>(2S)-2-[5-amino-1-(5-phospho-beta-D-ribosyl)imidazole-4-carboxamido]succinate = 5-amino-1-(5-phospho-beta-D-ribosyl)imidazole-4-carboxamide + fumarate</text>
        <dbReference type="Rhea" id="RHEA:23920"/>
        <dbReference type="ChEBI" id="CHEBI:29806"/>
        <dbReference type="ChEBI" id="CHEBI:58443"/>
        <dbReference type="ChEBI" id="CHEBI:58475"/>
        <dbReference type="EC" id="4.3.2.2"/>
    </reaction>
    <physiologicalReaction direction="left-to-right" evidence="8">
        <dbReference type="Rhea" id="RHEA:23921"/>
    </physiologicalReaction>
</comment>
<dbReference type="Pfam" id="PF00206">
    <property type="entry name" value="Lyase_1"/>
    <property type="match status" value="1"/>
</dbReference>
<dbReference type="eggNOG" id="COG0015">
    <property type="taxonomic scope" value="Bacteria"/>
</dbReference>
<dbReference type="PRINTS" id="PR00149">
    <property type="entry name" value="FUMRATELYASE"/>
</dbReference>
<evidence type="ECO:0000256" key="5">
    <source>
        <dbReference type="ARBA" id="ARBA00017058"/>
    </source>
</evidence>
<dbReference type="SUPFAM" id="SSF48557">
    <property type="entry name" value="L-aspartase-like"/>
    <property type="match status" value="1"/>
</dbReference>
<feature type="domain" description="Adenylosuccinate lyase C-terminal" evidence="13">
    <location>
        <begin position="356"/>
        <end position="437"/>
    </location>
</feature>
<evidence type="ECO:0000256" key="12">
    <source>
        <dbReference type="RuleBase" id="RU361172"/>
    </source>
</evidence>
<dbReference type="STRING" id="118168.MC7420_8033"/>
<comment type="catalytic activity">
    <reaction evidence="10">
        <text>N(6)-(1,2-dicarboxyethyl)-AMP = fumarate + AMP</text>
        <dbReference type="Rhea" id="RHEA:16853"/>
        <dbReference type="ChEBI" id="CHEBI:29806"/>
        <dbReference type="ChEBI" id="CHEBI:57567"/>
        <dbReference type="ChEBI" id="CHEBI:456215"/>
        <dbReference type="EC" id="4.3.2.2"/>
    </reaction>
    <physiologicalReaction direction="left-to-right" evidence="10">
        <dbReference type="Rhea" id="RHEA:16854"/>
    </physiologicalReaction>
</comment>
<dbReference type="HOGENOM" id="CLU_030949_0_1_3"/>
<gene>
    <name evidence="14" type="ORF">MC7420_8033</name>
</gene>
<dbReference type="Gene3D" id="1.20.200.10">
    <property type="entry name" value="Fumarase/aspartase (Central domain)"/>
    <property type="match status" value="1"/>
</dbReference>
<comment type="pathway">
    <text evidence="2 12">Purine metabolism; AMP biosynthesis via de novo pathway; AMP from IMP: step 2/2.</text>
</comment>
<dbReference type="PANTHER" id="PTHR43172">
    <property type="entry name" value="ADENYLOSUCCINATE LYASE"/>
    <property type="match status" value="1"/>
</dbReference>
<evidence type="ECO:0000256" key="2">
    <source>
        <dbReference type="ARBA" id="ARBA00004734"/>
    </source>
</evidence>
<proteinExistence type="inferred from homology"/>
<evidence type="ECO:0000256" key="9">
    <source>
        <dbReference type="ARBA" id="ARBA00030717"/>
    </source>
</evidence>
<keyword evidence="15" id="KW-1185">Reference proteome</keyword>
<dbReference type="InterPro" id="IPR019468">
    <property type="entry name" value="AdenyloSucc_lyase_C"/>
</dbReference>
<comment type="similarity">
    <text evidence="3 12">Belongs to the lyase 1 family. Adenylosuccinate lyase subfamily.</text>
</comment>
<dbReference type="InterPro" id="IPR024083">
    <property type="entry name" value="Fumarase/histidase_N"/>
</dbReference>
<dbReference type="Gene3D" id="1.10.275.10">
    <property type="entry name" value="Fumarase/aspartase (N-terminal domain)"/>
    <property type="match status" value="1"/>
</dbReference>
<dbReference type="InterPro" id="IPR000362">
    <property type="entry name" value="Fumarate_lyase_fam"/>
</dbReference>
<dbReference type="PANTHER" id="PTHR43172:SF1">
    <property type="entry name" value="ADENYLOSUCCINATE LYASE"/>
    <property type="match status" value="1"/>
</dbReference>
<dbReference type="InterPro" id="IPR022761">
    <property type="entry name" value="Fumarate_lyase_N"/>
</dbReference>
<accession>B4VIV0</accession>
<evidence type="ECO:0000256" key="6">
    <source>
        <dbReference type="ARBA" id="ARBA00022755"/>
    </source>
</evidence>
<dbReference type="InterPro" id="IPR004769">
    <property type="entry name" value="Pur_lyase"/>
</dbReference>
<evidence type="ECO:0000256" key="4">
    <source>
        <dbReference type="ARBA" id="ARBA00012339"/>
    </source>
</evidence>
<dbReference type="PRINTS" id="PR00145">
    <property type="entry name" value="ARGSUCLYASE"/>
</dbReference>
<evidence type="ECO:0000256" key="10">
    <source>
        <dbReference type="ARBA" id="ARBA00049115"/>
    </source>
</evidence>
<dbReference type="GO" id="GO:0005829">
    <property type="term" value="C:cytosol"/>
    <property type="evidence" value="ECO:0007669"/>
    <property type="project" value="TreeGrafter"/>
</dbReference>
<dbReference type="NCBIfam" id="TIGR00928">
    <property type="entry name" value="purB"/>
    <property type="match status" value="1"/>
</dbReference>
<dbReference type="UniPathway" id="UPA00074">
    <property type="reaction ID" value="UER00132"/>
</dbReference>
<evidence type="ECO:0000256" key="7">
    <source>
        <dbReference type="ARBA" id="ARBA00023239"/>
    </source>
</evidence>
<dbReference type="AlphaFoldDB" id="B4VIV0"/>
<comment type="pathway">
    <text evidence="1 12">Purine metabolism; IMP biosynthesis via de novo pathway; 5-amino-1-(5-phospho-D-ribosyl)imidazole-4-carboxamide from 5-amino-1-(5-phospho-D-ribosyl)imidazole-4-carboxylate: step 2/2.</text>
</comment>
<evidence type="ECO:0000256" key="11">
    <source>
        <dbReference type="NCBIfam" id="TIGR00928"/>
    </source>
</evidence>
<dbReference type="FunFam" id="1.10.275.10:FF:000006">
    <property type="entry name" value="Adenylosuccinate lyase"/>
    <property type="match status" value="1"/>
</dbReference>
<evidence type="ECO:0000256" key="3">
    <source>
        <dbReference type="ARBA" id="ARBA00008273"/>
    </source>
</evidence>
<keyword evidence="6 12" id="KW-0658">Purine biosynthesis</keyword>
<dbReference type="GO" id="GO:0006189">
    <property type="term" value="P:'de novo' IMP biosynthetic process"/>
    <property type="evidence" value="ECO:0007669"/>
    <property type="project" value="UniProtKB-UniPathway"/>
</dbReference>
<name>B4VIV0_9CYAN</name>
<evidence type="ECO:0000256" key="8">
    <source>
        <dbReference type="ARBA" id="ARBA00024477"/>
    </source>
</evidence>
<protein>
    <recommendedName>
        <fullName evidence="5 11">Adenylosuccinate lyase</fullName>
        <shortName evidence="12">ASL</shortName>
        <ecNumber evidence="4 11">4.3.2.2</ecNumber>
    </recommendedName>
    <alternativeName>
        <fullName evidence="9 12">Adenylosuccinase</fullName>
    </alternativeName>
</protein>
<organism evidence="14 15">
    <name type="scientific">Coleofasciculus chthonoplastes PCC 7420</name>
    <dbReference type="NCBI Taxonomy" id="118168"/>
    <lineage>
        <taxon>Bacteria</taxon>
        <taxon>Bacillati</taxon>
        <taxon>Cyanobacteriota</taxon>
        <taxon>Cyanophyceae</taxon>
        <taxon>Coleofasciculales</taxon>
        <taxon>Coleofasciculaceae</taxon>
        <taxon>Coleofasciculus</taxon>
    </lineage>
</organism>
<dbReference type="UniPathway" id="UPA00075">
    <property type="reaction ID" value="UER00336"/>
</dbReference>
<dbReference type="GO" id="GO:0044208">
    <property type="term" value="P:'de novo' AMP biosynthetic process"/>
    <property type="evidence" value="ECO:0007669"/>
    <property type="project" value="UniProtKB-UniPathway"/>
</dbReference>
<dbReference type="FunFam" id="1.20.200.10:FF:000008">
    <property type="entry name" value="Adenylosuccinate lyase"/>
    <property type="match status" value="1"/>
</dbReference>
<evidence type="ECO:0000313" key="14">
    <source>
        <dbReference type="EMBL" id="EDX78295.1"/>
    </source>
</evidence>
<keyword evidence="7 12" id="KW-0456">Lyase</keyword>
<dbReference type="Pfam" id="PF10397">
    <property type="entry name" value="ADSL_C"/>
    <property type="match status" value="1"/>
</dbReference>
<dbReference type="Proteomes" id="UP000003835">
    <property type="component" value="Unassembled WGS sequence"/>
</dbReference>